<organism evidence="1 2">
    <name type="scientific">Scutellospora calospora</name>
    <dbReference type="NCBI Taxonomy" id="85575"/>
    <lineage>
        <taxon>Eukaryota</taxon>
        <taxon>Fungi</taxon>
        <taxon>Fungi incertae sedis</taxon>
        <taxon>Mucoromycota</taxon>
        <taxon>Glomeromycotina</taxon>
        <taxon>Glomeromycetes</taxon>
        <taxon>Diversisporales</taxon>
        <taxon>Gigasporaceae</taxon>
        <taxon>Scutellospora</taxon>
    </lineage>
</organism>
<proteinExistence type="predicted"/>
<gene>
    <name evidence="1" type="ORF">SCALOS_LOCUS6732</name>
</gene>
<reference evidence="1" key="1">
    <citation type="submission" date="2021-06" db="EMBL/GenBank/DDBJ databases">
        <authorList>
            <person name="Kallberg Y."/>
            <person name="Tangrot J."/>
            <person name="Rosling A."/>
        </authorList>
    </citation>
    <scope>NUCLEOTIDE SEQUENCE</scope>
    <source>
        <strain evidence="1">AU212A</strain>
    </source>
</reference>
<evidence type="ECO:0000313" key="2">
    <source>
        <dbReference type="Proteomes" id="UP000789860"/>
    </source>
</evidence>
<comment type="caution">
    <text evidence="1">The sequence shown here is derived from an EMBL/GenBank/DDBJ whole genome shotgun (WGS) entry which is preliminary data.</text>
</comment>
<dbReference type="EMBL" id="CAJVPM010013523">
    <property type="protein sequence ID" value="CAG8595385.1"/>
    <property type="molecule type" value="Genomic_DNA"/>
</dbReference>
<dbReference type="Proteomes" id="UP000789860">
    <property type="component" value="Unassembled WGS sequence"/>
</dbReference>
<keyword evidence="2" id="KW-1185">Reference proteome</keyword>
<feature type="non-terminal residue" evidence="1">
    <location>
        <position position="180"/>
    </location>
</feature>
<protein>
    <submittedName>
        <fullName evidence="1">5644_t:CDS:1</fullName>
    </submittedName>
</protein>
<sequence length="180" mass="19989">MLPSEEFLPSYLRYSPIIKYKNTSYKQLSLPTHWNSTDCWPYITIIDQEQLKLQYNGPGITSSDAAAVRTNNPIPPEVGLYYFEITVLDRGENGCIGIGYCNSTVELNILPGWVDDAIGYHGANGRLSCETGAGDIFGPCYGTGDTVGCGINFLNMEIFFTKNGINIGRGPFLYFETYSY</sequence>
<accession>A0ACA9MJ19</accession>
<name>A0ACA9MJ19_9GLOM</name>
<evidence type="ECO:0000313" key="1">
    <source>
        <dbReference type="EMBL" id="CAG8595385.1"/>
    </source>
</evidence>